<feature type="signal peptide" evidence="1">
    <location>
        <begin position="1"/>
        <end position="20"/>
    </location>
</feature>
<dbReference type="AlphaFoldDB" id="A0A7J6PJD8"/>
<feature type="chain" id="PRO_5033594284" description="N-acetyltransferase domain-containing protein" evidence="1">
    <location>
        <begin position="21"/>
        <end position="188"/>
    </location>
</feature>
<protein>
    <recommendedName>
        <fullName evidence="2">N-acetyltransferase domain-containing protein</fullName>
    </recommendedName>
</protein>
<organism evidence="4 6">
    <name type="scientific">Perkinsus olseni</name>
    <name type="common">Perkinsus atlanticus</name>
    <dbReference type="NCBI Taxonomy" id="32597"/>
    <lineage>
        <taxon>Eukaryota</taxon>
        <taxon>Sar</taxon>
        <taxon>Alveolata</taxon>
        <taxon>Perkinsozoa</taxon>
        <taxon>Perkinsea</taxon>
        <taxon>Perkinsida</taxon>
        <taxon>Perkinsidae</taxon>
        <taxon>Perkinsus</taxon>
    </lineage>
</organism>
<dbReference type="Proteomes" id="UP000541610">
    <property type="component" value="Unassembled WGS sequence"/>
</dbReference>
<dbReference type="Gene3D" id="3.40.630.30">
    <property type="match status" value="1"/>
</dbReference>
<dbReference type="PROSITE" id="PS51186">
    <property type="entry name" value="GNAT"/>
    <property type="match status" value="1"/>
</dbReference>
<feature type="domain" description="N-acetyltransferase" evidence="2">
    <location>
        <begin position="41"/>
        <end position="188"/>
    </location>
</feature>
<dbReference type="SUPFAM" id="SSF55729">
    <property type="entry name" value="Acyl-CoA N-acyltransferases (Nat)"/>
    <property type="match status" value="1"/>
</dbReference>
<dbReference type="EMBL" id="JABANP010000646">
    <property type="protein sequence ID" value="KAF4680124.1"/>
    <property type="molecule type" value="Genomic_DNA"/>
</dbReference>
<dbReference type="Pfam" id="PF00583">
    <property type="entry name" value="Acetyltransf_1"/>
    <property type="match status" value="1"/>
</dbReference>
<dbReference type="GO" id="GO:0016747">
    <property type="term" value="F:acyltransferase activity, transferring groups other than amino-acyl groups"/>
    <property type="evidence" value="ECO:0007669"/>
    <property type="project" value="InterPro"/>
</dbReference>
<keyword evidence="1" id="KW-0732">Signal</keyword>
<sequence length="188" mass="20621">MRIFAYRCLASIGLLPAVSPAATSGPQQALDRQRNFNASELVYRPWRAGDMIDHQLLKIYGHDHVFVAIDPKAEYDTAVAGYVVWRTTEAVPACVLSKINKLREDPVVAFIASVKVVPSWQNKRVGSAMLPRALANIREESPDAVAVFLTVGTSNEPAIKLYEKSNFTSVFRKSEDASWAAMGTPGLA</sequence>
<dbReference type="OrthoDB" id="47374at2759"/>
<evidence type="ECO:0000259" key="2">
    <source>
        <dbReference type="PROSITE" id="PS51186"/>
    </source>
</evidence>
<dbReference type="InterPro" id="IPR000182">
    <property type="entry name" value="GNAT_dom"/>
</dbReference>
<gene>
    <name evidence="3" type="ORF">FOZ60_014035</name>
    <name evidence="4" type="ORF">FOZ62_026296</name>
</gene>
<evidence type="ECO:0000313" key="6">
    <source>
        <dbReference type="Proteomes" id="UP000574390"/>
    </source>
</evidence>
<accession>A0A7J6PJD8</accession>
<dbReference type="Proteomes" id="UP000574390">
    <property type="component" value="Unassembled WGS sequence"/>
</dbReference>
<evidence type="ECO:0000313" key="4">
    <source>
        <dbReference type="EMBL" id="KAF4696243.1"/>
    </source>
</evidence>
<reference evidence="5 6" key="1">
    <citation type="submission" date="2020-04" db="EMBL/GenBank/DDBJ databases">
        <title>Perkinsus olseni comparative genomics.</title>
        <authorList>
            <person name="Bogema D.R."/>
        </authorList>
    </citation>
    <scope>NUCLEOTIDE SEQUENCE [LARGE SCALE GENOMIC DNA]</scope>
    <source>
        <strain evidence="3">00978-12</strain>
        <strain evidence="4">ATCC PRA-205</strain>
    </source>
</reference>
<name>A0A7J6PJD8_PEROL</name>
<dbReference type="EMBL" id="JABANM010035736">
    <property type="protein sequence ID" value="KAF4696243.1"/>
    <property type="molecule type" value="Genomic_DNA"/>
</dbReference>
<evidence type="ECO:0000313" key="5">
    <source>
        <dbReference type="Proteomes" id="UP000541610"/>
    </source>
</evidence>
<comment type="caution">
    <text evidence="4">The sequence shown here is derived from an EMBL/GenBank/DDBJ whole genome shotgun (WGS) entry which is preliminary data.</text>
</comment>
<proteinExistence type="predicted"/>
<evidence type="ECO:0000313" key="3">
    <source>
        <dbReference type="EMBL" id="KAF4680124.1"/>
    </source>
</evidence>
<dbReference type="InterPro" id="IPR016181">
    <property type="entry name" value="Acyl_CoA_acyltransferase"/>
</dbReference>
<evidence type="ECO:0000256" key="1">
    <source>
        <dbReference type="SAM" id="SignalP"/>
    </source>
</evidence>